<comment type="caution">
    <text evidence="1">The sequence shown here is derived from an EMBL/GenBank/DDBJ whole genome shotgun (WGS) entry which is preliminary data.</text>
</comment>
<proteinExistence type="predicted"/>
<dbReference type="Proteomes" id="UP000036367">
    <property type="component" value="Unassembled WGS sequence"/>
</dbReference>
<protein>
    <submittedName>
        <fullName evidence="1">Uncharacterized protein</fullName>
    </submittedName>
</protein>
<sequence>MREETVQADKSHVLESPKACRHWNTKEKRLKIRSAELRTIRLCGTPMRQF</sequence>
<organism evidence="1 2">
    <name type="scientific">Rhodopirellula islandica</name>
    <dbReference type="NCBI Taxonomy" id="595434"/>
    <lineage>
        <taxon>Bacteria</taxon>
        <taxon>Pseudomonadati</taxon>
        <taxon>Planctomycetota</taxon>
        <taxon>Planctomycetia</taxon>
        <taxon>Pirellulales</taxon>
        <taxon>Pirellulaceae</taxon>
        <taxon>Rhodopirellula</taxon>
    </lineage>
</organism>
<accession>A0A0J1BAC8</accession>
<dbReference type="PATRIC" id="fig|595434.4.peg.4531"/>
<keyword evidence="2" id="KW-1185">Reference proteome</keyword>
<name>A0A0J1BAC8_RHOIS</name>
<evidence type="ECO:0000313" key="1">
    <source>
        <dbReference type="EMBL" id="KLU03458.1"/>
    </source>
</evidence>
<reference evidence="1" key="1">
    <citation type="submission" date="2015-05" db="EMBL/GenBank/DDBJ databases">
        <title>Permanent draft genome of Rhodopirellula islandicus K833.</title>
        <authorList>
            <person name="Kizina J."/>
            <person name="Richter M."/>
            <person name="Glockner F.O."/>
            <person name="Harder J."/>
        </authorList>
    </citation>
    <scope>NUCLEOTIDE SEQUENCE [LARGE SCALE GENOMIC DNA]</scope>
    <source>
        <strain evidence="1">K833</strain>
    </source>
</reference>
<gene>
    <name evidence="1" type="ORF">RISK_004770</name>
</gene>
<evidence type="ECO:0000313" key="2">
    <source>
        <dbReference type="Proteomes" id="UP000036367"/>
    </source>
</evidence>
<dbReference type="AlphaFoldDB" id="A0A0J1BAC8"/>
<dbReference type="EMBL" id="LECT01000038">
    <property type="protein sequence ID" value="KLU03458.1"/>
    <property type="molecule type" value="Genomic_DNA"/>
</dbReference>